<reference evidence="2 3" key="1">
    <citation type="journal article" date="2015" name="Sci. Rep.">
        <title>The power of single molecule real-time sequencing technology in the de novo assembly of a eukaryotic genome.</title>
        <authorList>
            <person name="Sakai H."/>
            <person name="Naito K."/>
            <person name="Ogiso-Tanaka E."/>
            <person name="Takahashi Y."/>
            <person name="Iseki K."/>
            <person name="Muto C."/>
            <person name="Satou K."/>
            <person name="Teruya K."/>
            <person name="Shiroma A."/>
            <person name="Shimoji M."/>
            <person name="Hirano T."/>
            <person name="Itoh T."/>
            <person name="Kaga A."/>
            <person name="Tomooka N."/>
        </authorList>
    </citation>
    <scope>NUCLEOTIDE SEQUENCE [LARGE SCALE GENOMIC DNA]</scope>
    <source>
        <strain evidence="3">cv. Shumari</strain>
    </source>
</reference>
<dbReference type="EMBL" id="AP015038">
    <property type="protein sequence ID" value="BAT87507.1"/>
    <property type="molecule type" value="Genomic_DNA"/>
</dbReference>
<evidence type="ECO:0000256" key="1">
    <source>
        <dbReference type="SAM" id="Phobius"/>
    </source>
</evidence>
<dbReference type="AlphaFoldDB" id="A0A0S3S3T1"/>
<evidence type="ECO:0000313" key="3">
    <source>
        <dbReference type="Proteomes" id="UP000291084"/>
    </source>
</evidence>
<dbReference type="Proteomes" id="UP000291084">
    <property type="component" value="Chromosome 5"/>
</dbReference>
<name>A0A0S3S3T1_PHAAN</name>
<protein>
    <submittedName>
        <fullName evidence="2">Uncharacterized protein</fullName>
    </submittedName>
</protein>
<keyword evidence="1" id="KW-1133">Transmembrane helix</keyword>
<feature type="transmembrane region" description="Helical" evidence="1">
    <location>
        <begin position="12"/>
        <end position="39"/>
    </location>
</feature>
<feature type="non-terminal residue" evidence="2">
    <location>
        <position position="1"/>
    </location>
</feature>
<keyword evidence="3" id="KW-1185">Reference proteome</keyword>
<keyword evidence="1" id="KW-0812">Transmembrane</keyword>
<evidence type="ECO:0000313" key="2">
    <source>
        <dbReference type="EMBL" id="BAT87507.1"/>
    </source>
</evidence>
<accession>A0A0S3S3T1</accession>
<sequence length="79" mass="9016">LKMTCSFLSKTLHAMVYLLVLMGASMSMLLLSHAMLIYFCFLDCSTYHVMEHHLTAIMYTPSQPPLRNFSSSCHHSESK</sequence>
<gene>
    <name evidence="2" type="primary">Vigan.05G088500</name>
    <name evidence="2" type="ORF">VIGAN_05088500</name>
</gene>
<organism evidence="2 3">
    <name type="scientific">Vigna angularis var. angularis</name>
    <dbReference type="NCBI Taxonomy" id="157739"/>
    <lineage>
        <taxon>Eukaryota</taxon>
        <taxon>Viridiplantae</taxon>
        <taxon>Streptophyta</taxon>
        <taxon>Embryophyta</taxon>
        <taxon>Tracheophyta</taxon>
        <taxon>Spermatophyta</taxon>
        <taxon>Magnoliopsida</taxon>
        <taxon>eudicotyledons</taxon>
        <taxon>Gunneridae</taxon>
        <taxon>Pentapetalae</taxon>
        <taxon>rosids</taxon>
        <taxon>fabids</taxon>
        <taxon>Fabales</taxon>
        <taxon>Fabaceae</taxon>
        <taxon>Papilionoideae</taxon>
        <taxon>50 kb inversion clade</taxon>
        <taxon>NPAAA clade</taxon>
        <taxon>indigoferoid/millettioid clade</taxon>
        <taxon>Phaseoleae</taxon>
        <taxon>Vigna</taxon>
    </lineage>
</organism>
<keyword evidence="1" id="KW-0472">Membrane</keyword>
<proteinExistence type="predicted"/>